<dbReference type="AlphaFoldDB" id="A0A5N6UR77"/>
<evidence type="ECO:0000313" key="3">
    <source>
        <dbReference type="Proteomes" id="UP000326950"/>
    </source>
</evidence>
<keyword evidence="3" id="KW-1185">Reference proteome</keyword>
<name>A0A5N6UR77_ASPTM</name>
<dbReference type="EMBL" id="ML738646">
    <property type="protein sequence ID" value="KAE8161138.1"/>
    <property type="molecule type" value="Genomic_DNA"/>
</dbReference>
<accession>A0A5N6UR77</accession>
<feature type="transmembrane region" description="Helical" evidence="1">
    <location>
        <begin position="23"/>
        <end position="52"/>
    </location>
</feature>
<gene>
    <name evidence="2" type="ORF">BDV40DRAFT_268570</name>
</gene>
<keyword evidence="1" id="KW-0472">Membrane</keyword>
<keyword evidence="1" id="KW-0812">Transmembrane</keyword>
<evidence type="ECO:0000256" key="1">
    <source>
        <dbReference type="SAM" id="Phobius"/>
    </source>
</evidence>
<proteinExistence type="predicted"/>
<dbReference type="Proteomes" id="UP000326950">
    <property type="component" value="Unassembled WGS sequence"/>
</dbReference>
<reference evidence="2 3" key="1">
    <citation type="submission" date="2019-04" db="EMBL/GenBank/DDBJ databases">
        <title>Friends and foes A comparative genomics study of 23 Aspergillus species from section Flavi.</title>
        <authorList>
            <consortium name="DOE Joint Genome Institute"/>
            <person name="Kjaerbolling I."/>
            <person name="Vesth T."/>
            <person name="Frisvad J.C."/>
            <person name="Nybo J.L."/>
            <person name="Theobald S."/>
            <person name="Kildgaard S."/>
            <person name="Isbrandt T."/>
            <person name="Kuo A."/>
            <person name="Sato A."/>
            <person name="Lyhne E.K."/>
            <person name="Kogle M.E."/>
            <person name="Wiebenga A."/>
            <person name="Kun R.S."/>
            <person name="Lubbers R.J."/>
            <person name="Makela M.R."/>
            <person name="Barry K."/>
            <person name="Chovatia M."/>
            <person name="Clum A."/>
            <person name="Daum C."/>
            <person name="Haridas S."/>
            <person name="He G."/>
            <person name="LaButti K."/>
            <person name="Lipzen A."/>
            <person name="Mondo S."/>
            <person name="Riley R."/>
            <person name="Salamov A."/>
            <person name="Simmons B.A."/>
            <person name="Magnuson J.K."/>
            <person name="Henrissat B."/>
            <person name="Mortensen U.H."/>
            <person name="Larsen T.O."/>
            <person name="Devries R.P."/>
            <person name="Grigoriev I.V."/>
            <person name="Machida M."/>
            <person name="Baker S.E."/>
            <person name="Andersen M.R."/>
        </authorList>
    </citation>
    <scope>NUCLEOTIDE SEQUENCE [LARGE SCALE GENOMIC DNA]</scope>
    <source>
        <strain evidence="2 3">CBS 117626</strain>
    </source>
</reference>
<organism evidence="2 3">
    <name type="scientific">Aspergillus tamarii</name>
    <dbReference type="NCBI Taxonomy" id="41984"/>
    <lineage>
        <taxon>Eukaryota</taxon>
        <taxon>Fungi</taxon>
        <taxon>Dikarya</taxon>
        <taxon>Ascomycota</taxon>
        <taxon>Pezizomycotina</taxon>
        <taxon>Eurotiomycetes</taxon>
        <taxon>Eurotiomycetidae</taxon>
        <taxon>Eurotiales</taxon>
        <taxon>Aspergillaceae</taxon>
        <taxon>Aspergillus</taxon>
        <taxon>Aspergillus subgen. Circumdati</taxon>
    </lineage>
</organism>
<evidence type="ECO:0000313" key="2">
    <source>
        <dbReference type="EMBL" id="KAE8161138.1"/>
    </source>
</evidence>
<sequence>MTDVCCNIIPDSLLYRQMDNHTVAIPLSIVLSLSFYSPSCLLIVFCLFIYFFKL</sequence>
<protein>
    <submittedName>
        <fullName evidence="2">Uncharacterized protein</fullName>
    </submittedName>
</protein>
<keyword evidence="1" id="KW-1133">Transmembrane helix</keyword>
<dbReference type="OrthoDB" id="10552007at2759"/>